<feature type="region of interest" description="Disordered" evidence="7">
    <location>
        <begin position="146"/>
        <end position="214"/>
    </location>
</feature>
<dbReference type="GO" id="GO:0000460">
    <property type="term" value="P:maturation of 5.8S rRNA"/>
    <property type="evidence" value="ECO:0007669"/>
    <property type="project" value="TreeGrafter"/>
</dbReference>
<dbReference type="GO" id="GO:0003677">
    <property type="term" value="F:DNA binding"/>
    <property type="evidence" value="ECO:0007669"/>
    <property type="project" value="UniProtKB-KW"/>
</dbReference>
<dbReference type="EMBL" id="GDJX01003059">
    <property type="protein sequence ID" value="JAT64877.1"/>
    <property type="molecule type" value="Transcribed_RNA"/>
</dbReference>
<evidence type="ECO:0000256" key="6">
    <source>
        <dbReference type="RuleBase" id="RU368003"/>
    </source>
</evidence>
<reference evidence="8" key="1">
    <citation type="submission" date="2015-07" db="EMBL/GenBank/DDBJ databases">
        <title>Transcriptome Assembly of Anthurium amnicola.</title>
        <authorList>
            <person name="Suzuki J."/>
        </authorList>
    </citation>
    <scope>NUCLEOTIDE SEQUENCE</scope>
</reference>
<keyword evidence="6" id="KW-0963">Cytoplasm</keyword>
<feature type="compositionally biased region" description="Acidic residues" evidence="7">
    <location>
        <begin position="205"/>
        <end position="214"/>
    </location>
</feature>
<keyword evidence="3 6" id="KW-0698">rRNA processing</keyword>
<evidence type="ECO:0000313" key="9">
    <source>
        <dbReference type="EMBL" id="JAT64877.1"/>
    </source>
</evidence>
<dbReference type="GO" id="GO:0005737">
    <property type="term" value="C:cytoplasm"/>
    <property type="evidence" value="ECO:0007669"/>
    <property type="project" value="UniProtKB-SubCell"/>
</dbReference>
<evidence type="ECO:0000256" key="7">
    <source>
        <dbReference type="SAM" id="MobiDB-lite"/>
    </source>
</evidence>
<gene>
    <name evidence="8" type="primary">C1D_0</name>
    <name evidence="9" type="synonym">C1D_4</name>
    <name evidence="9" type="ORF">g.30499</name>
    <name evidence="8" type="ORF">g.30500</name>
</gene>
<dbReference type="EMBL" id="GDJX01009400">
    <property type="protein sequence ID" value="JAT58536.1"/>
    <property type="molecule type" value="Transcribed_RNA"/>
</dbReference>
<evidence type="ECO:0000256" key="5">
    <source>
        <dbReference type="ARBA" id="ARBA00023242"/>
    </source>
</evidence>
<dbReference type="AlphaFoldDB" id="A0A1D1YV99"/>
<dbReference type="InterPro" id="IPR007146">
    <property type="entry name" value="Sas10/Utp3/C1D"/>
</dbReference>
<dbReference type="Pfam" id="PF04000">
    <property type="entry name" value="Sas10_Utp3"/>
    <property type="match status" value="1"/>
</dbReference>
<keyword evidence="4 6" id="KW-0694">RNA-binding</keyword>
<dbReference type="PANTHER" id="PTHR15341">
    <property type="entry name" value="SUN-COR STEROID HORMONE RECEPTOR CO-REPRESSOR"/>
    <property type="match status" value="1"/>
</dbReference>
<evidence type="ECO:0000256" key="3">
    <source>
        <dbReference type="ARBA" id="ARBA00022552"/>
    </source>
</evidence>
<evidence type="ECO:0000256" key="1">
    <source>
        <dbReference type="ARBA" id="ARBA00004123"/>
    </source>
</evidence>
<comment type="similarity">
    <text evidence="2 6">Belongs to the C1D family.</text>
</comment>
<dbReference type="PANTHER" id="PTHR15341:SF3">
    <property type="entry name" value="NUCLEAR NUCLEIC ACID-BINDING PROTEIN C1D"/>
    <property type="match status" value="1"/>
</dbReference>
<comment type="function">
    <text evidence="6">Plays a role in the recruitment of the exosome to pre-rRNA to mediate the 3'-5' end processing of the 5.8S rRNA.</text>
</comment>
<keyword evidence="5 6" id="KW-0539">Nucleus</keyword>
<dbReference type="GO" id="GO:0000178">
    <property type="term" value="C:exosome (RNase complex)"/>
    <property type="evidence" value="ECO:0007669"/>
    <property type="project" value="TreeGrafter"/>
</dbReference>
<evidence type="ECO:0000256" key="4">
    <source>
        <dbReference type="ARBA" id="ARBA00022884"/>
    </source>
</evidence>
<name>A0A1D1YV99_9ARAE</name>
<comment type="subunit">
    <text evidence="6">Monomer and homodimer.</text>
</comment>
<dbReference type="GO" id="GO:0003723">
    <property type="term" value="F:RNA binding"/>
    <property type="evidence" value="ECO:0007669"/>
    <property type="project" value="UniProtKB-UniRule"/>
</dbReference>
<accession>A0A1D1YV99</accession>
<organism evidence="8">
    <name type="scientific">Anthurium amnicola</name>
    <dbReference type="NCBI Taxonomy" id="1678845"/>
    <lineage>
        <taxon>Eukaryota</taxon>
        <taxon>Viridiplantae</taxon>
        <taxon>Streptophyta</taxon>
        <taxon>Embryophyta</taxon>
        <taxon>Tracheophyta</taxon>
        <taxon>Spermatophyta</taxon>
        <taxon>Magnoliopsida</taxon>
        <taxon>Liliopsida</taxon>
        <taxon>Araceae</taxon>
        <taxon>Pothoideae</taxon>
        <taxon>Potheae</taxon>
        <taxon>Anthurium</taxon>
    </lineage>
</organism>
<evidence type="ECO:0000256" key="2">
    <source>
        <dbReference type="ARBA" id="ARBA00009154"/>
    </source>
</evidence>
<dbReference type="GO" id="GO:0010468">
    <property type="term" value="P:regulation of gene expression"/>
    <property type="evidence" value="ECO:0007669"/>
    <property type="project" value="TreeGrafter"/>
</dbReference>
<dbReference type="InterPro" id="IPR011082">
    <property type="entry name" value="Exosome-assoc_fac/DNA_repair"/>
</dbReference>
<dbReference type="GO" id="GO:0005730">
    <property type="term" value="C:nucleolus"/>
    <property type="evidence" value="ECO:0007669"/>
    <property type="project" value="UniProtKB-SubCell"/>
</dbReference>
<proteinExistence type="inferred from homology"/>
<evidence type="ECO:0000313" key="8">
    <source>
        <dbReference type="EMBL" id="JAT58536.1"/>
    </source>
</evidence>
<sequence length="214" mass="23954">MGGGRSEAEEGAVPESAVEAVKRTLSSLRDLETHLHQFLSMADPDVLAELPPLQRAQVFLVLAKTTSTLFSVRLRCSGIQPEDHPVRSELERISLYEEKLQRYSDWSRAPLRPSTTINCQAATRFIEHSLPDLTPDQRRSMRDISKRNGARSRFSDHHGSSKKRKHQTSEKQSVRAAAQEFLEKAARELLGPDGHGLKGPLRDDGSDEEDAEMS</sequence>
<comment type="subcellular location">
    <subcellularLocation>
        <location evidence="6">Cytoplasm</location>
    </subcellularLocation>
    <subcellularLocation>
        <location evidence="6">Nucleus</location>
        <location evidence="6">Nucleolus</location>
    </subcellularLocation>
    <subcellularLocation>
        <location evidence="1 6">Nucleus</location>
    </subcellularLocation>
</comment>
<protein>
    <recommendedName>
        <fullName evidence="6">Nuclear nucleic acid-binding protein C1D</fullName>
    </recommendedName>
</protein>
<keyword evidence="6" id="KW-0238">DNA-binding</keyword>